<sequence length="349" mass="36954">MSGSFRVGIVGSGFGASTHLPALRAHARFEVVALASPRNAARIGAEQRIERTFASCAEMLAGCELDAVVVASPPFAHHDDVIAALRAGKHVLCEKPFALDVAQAEAMIAAEGAAGTACALAHEFRFRPERIALAELVGNAHLDPIREIEYTQLMGFLRAKEMRPRGWWFQRARGGGIAGAMLSHAIDASNALLGMVPVAVSGSLRTANPQRFDADGEFTSEVDDGAFALLRYANGVVTRLTVDGTTAVNAFTFAVHGETRTAVCSGKAFADQRLFSVDDEETNELECAPSRYARFAAINGNVPPMMELYDAWVAKIEGSTAAPAIGQALPSFADGLATQRVLAAMGYGS</sequence>
<dbReference type="PANTHER" id="PTHR43818:SF11">
    <property type="entry name" value="BCDNA.GH03377"/>
    <property type="match status" value="1"/>
</dbReference>
<dbReference type="SUPFAM" id="SSF55347">
    <property type="entry name" value="Glyceraldehyde-3-phosphate dehydrogenase-like, C-terminal domain"/>
    <property type="match status" value="1"/>
</dbReference>
<reference evidence="4" key="1">
    <citation type="submission" date="2009-10" db="EMBL/GenBank/DDBJ databases">
        <title>Diversity of trophic interactions inside an arsenic-rich microbial ecosystem.</title>
        <authorList>
            <person name="Bertin P.N."/>
            <person name="Heinrich-Salmeron A."/>
            <person name="Pelletier E."/>
            <person name="Goulhen-Chollet F."/>
            <person name="Arsene-Ploetze F."/>
            <person name="Gallien S."/>
            <person name="Calteau A."/>
            <person name="Vallenet D."/>
            <person name="Casiot C."/>
            <person name="Chane-Woon-Ming B."/>
            <person name="Giloteaux L."/>
            <person name="Barakat M."/>
            <person name="Bonnefoy V."/>
            <person name="Bruneel O."/>
            <person name="Chandler M."/>
            <person name="Cleiss J."/>
            <person name="Duran R."/>
            <person name="Elbaz-Poulichet F."/>
            <person name="Fonknechten N."/>
            <person name="Lauga B."/>
            <person name="Mornico D."/>
            <person name="Ortet P."/>
            <person name="Schaeffer C."/>
            <person name="Siguier P."/>
            <person name="Alexander Thil Smith A."/>
            <person name="Van Dorsselaer A."/>
            <person name="Weissenbach J."/>
            <person name="Medigue C."/>
            <person name="Le Paslier D."/>
        </authorList>
    </citation>
    <scope>NUCLEOTIDE SEQUENCE</scope>
</reference>
<comment type="caution">
    <text evidence="4">The sequence shown here is derived from an EMBL/GenBank/DDBJ whole genome shotgun (WGS) entry which is preliminary data.</text>
</comment>
<dbReference type="Gene3D" id="3.30.360.10">
    <property type="entry name" value="Dihydrodipicolinate Reductase, domain 2"/>
    <property type="match status" value="1"/>
</dbReference>
<feature type="domain" description="GFO/IDH/MocA-like oxidoreductase" evidence="3">
    <location>
        <begin position="143"/>
        <end position="261"/>
    </location>
</feature>
<evidence type="ECO:0000256" key="1">
    <source>
        <dbReference type="ARBA" id="ARBA00023002"/>
    </source>
</evidence>
<dbReference type="GO" id="GO:0016491">
    <property type="term" value="F:oxidoreductase activity"/>
    <property type="evidence" value="ECO:0007669"/>
    <property type="project" value="UniProtKB-KW"/>
</dbReference>
<proteinExistence type="predicted"/>
<evidence type="ECO:0000313" key="4">
    <source>
        <dbReference type="EMBL" id="CBH74043.1"/>
    </source>
</evidence>
<feature type="domain" description="Gfo/Idh/MocA-like oxidoreductase N-terminal" evidence="2">
    <location>
        <begin position="5"/>
        <end position="120"/>
    </location>
</feature>
<dbReference type="InterPro" id="IPR036291">
    <property type="entry name" value="NAD(P)-bd_dom_sf"/>
</dbReference>
<accession>E6PC60</accession>
<dbReference type="Gene3D" id="3.40.50.720">
    <property type="entry name" value="NAD(P)-binding Rossmann-like Domain"/>
    <property type="match status" value="1"/>
</dbReference>
<dbReference type="GO" id="GO:0000166">
    <property type="term" value="F:nucleotide binding"/>
    <property type="evidence" value="ECO:0007669"/>
    <property type="project" value="InterPro"/>
</dbReference>
<dbReference type="SUPFAM" id="SSF51735">
    <property type="entry name" value="NAD(P)-binding Rossmann-fold domains"/>
    <property type="match status" value="1"/>
</dbReference>
<evidence type="ECO:0000259" key="3">
    <source>
        <dbReference type="Pfam" id="PF22725"/>
    </source>
</evidence>
<dbReference type="InterPro" id="IPR055170">
    <property type="entry name" value="GFO_IDH_MocA-like_dom"/>
</dbReference>
<gene>
    <name evidence="4" type="ORF">CARN1_1930</name>
</gene>
<name>E6PC60_9ZZZZ</name>
<keyword evidence="1" id="KW-0560">Oxidoreductase</keyword>
<protein>
    <submittedName>
        <fullName evidence="4">Putative Oxidoreductase, N-terminal:Oxidoreductase, C-terminal</fullName>
    </submittedName>
</protein>
<dbReference type="InterPro" id="IPR050463">
    <property type="entry name" value="Gfo/Idh/MocA_oxidrdct_glycsds"/>
</dbReference>
<dbReference type="Pfam" id="PF01408">
    <property type="entry name" value="GFO_IDH_MocA"/>
    <property type="match status" value="1"/>
</dbReference>
<dbReference type="Pfam" id="PF22725">
    <property type="entry name" value="GFO_IDH_MocA_C3"/>
    <property type="match status" value="1"/>
</dbReference>
<evidence type="ECO:0000259" key="2">
    <source>
        <dbReference type="Pfam" id="PF01408"/>
    </source>
</evidence>
<dbReference type="EMBL" id="CABL01000001">
    <property type="protein sequence ID" value="CBH74043.1"/>
    <property type="molecule type" value="Genomic_DNA"/>
</dbReference>
<organism evidence="4">
    <name type="scientific">mine drainage metagenome</name>
    <dbReference type="NCBI Taxonomy" id="410659"/>
    <lineage>
        <taxon>unclassified sequences</taxon>
        <taxon>metagenomes</taxon>
        <taxon>ecological metagenomes</taxon>
    </lineage>
</organism>
<dbReference type="AlphaFoldDB" id="E6PC60"/>
<dbReference type="InterPro" id="IPR000683">
    <property type="entry name" value="Gfo/Idh/MocA-like_OxRdtase_N"/>
</dbReference>
<dbReference type="PANTHER" id="PTHR43818">
    <property type="entry name" value="BCDNA.GH03377"/>
    <property type="match status" value="1"/>
</dbReference>